<evidence type="ECO:0000256" key="3">
    <source>
        <dbReference type="ARBA" id="ARBA00022679"/>
    </source>
</evidence>
<dbReference type="FunFam" id="3.90.550.10:FF:000122">
    <property type="entry name" value="Dolichol-phosphate mannosyltransferase subunit 1"/>
    <property type="match status" value="1"/>
</dbReference>
<accession>A0A377J6U4</accession>
<dbReference type="GO" id="GO:0004582">
    <property type="term" value="F:dolichyl-phosphate beta-D-mannosyltransferase activity"/>
    <property type="evidence" value="ECO:0007669"/>
    <property type="project" value="InterPro"/>
</dbReference>
<name>A0A377J6U4_9HELI</name>
<dbReference type="InterPro" id="IPR039528">
    <property type="entry name" value="DPM1-like"/>
</dbReference>
<comment type="similarity">
    <text evidence="1">Belongs to the glycosyltransferase 2 family.</text>
</comment>
<dbReference type="Pfam" id="PF00535">
    <property type="entry name" value="Glycos_transf_2"/>
    <property type="match status" value="1"/>
</dbReference>
<dbReference type="Gene3D" id="3.90.550.10">
    <property type="entry name" value="Spore Coat Polysaccharide Biosynthesis Protein SpsA, Chain A"/>
    <property type="match status" value="1"/>
</dbReference>
<dbReference type="GO" id="GO:0009247">
    <property type="term" value="P:glycolipid biosynthetic process"/>
    <property type="evidence" value="ECO:0007669"/>
    <property type="project" value="TreeGrafter"/>
</dbReference>
<dbReference type="EMBL" id="UGHV01000001">
    <property type="protein sequence ID" value="STO98039.1"/>
    <property type="molecule type" value="Genomic_DNA"/>
</dbReference>
<dbReference type="EC" id="2.4.1.-" evidence="6"/>
<sequence length="526" mass="58210">MRRDSACSDKSPILRRGLAHYRLDKSLRPRLESGDFSSTILESQSGTEITNPTASDSTPPNSQNADSSSKILESKIGTETQITKTTQPLESTFTQSHDSKSNAYFLSLRDTAPAVAWQSTQTKTQNLESTFENTAQKSKKVDSTKQAHFLSLRALLRKAWQSISAQADSKKAQNREALESTCEKTAKNTKVDSRVVNSASAESVDCHAANTARNDDKNAFSLESTFKNNATSKNADSSTATNLSELAKDSRISKETSPNGERYPLFSKETSLRKAKSSKEAKTPKPLICIPTYNESNNIAALLCEIFSRFPEIHALVIDDNSTDGTQEILNSLTHTYPHLHLLKRSGKLGLASAYIDGFSWGLKSGYSHFIQMDADFSHHPRYLAQTLANLPHFEVVINSRNIIGGGVLGWGLGRKILSRFGSLYARLWLGARVMDFTGGFNAYSARALSAINLHSIKSSGYCFQIEMKYRAYKAGLRLLELPIIFEDRVAGKSKMSRAIVLEALWRTPFLRTHKRAKATSKKACK</sequence>
<keyword evidence="3 6" id="KW-0808">Transferase</keyword>
<dbReference type="InterPro" id="IPR029044">
    <property type="entry name" value="Nucleotide-diphossugar_trans"/>
</dbReference>
<feature type="region of interest" description="Disordered" evidence="4">
    <location>
        <begin position="24"/>
        <end position="69"/>
    </location>
</feature>
<feature type="compositionally biased region" description="Basic and acidic residues" evidence="4">
    <location>
        <begin position="24"/>
        <end position="33"/>
    </location>
</feature>
<evidence type="ECO:0000256" key="1">
    <source>
        <dbReference type="ARBA" id="ARBA00006739"/>
    </source>
</evidence>
<feature type="domain" description="Glycosyltransferase 2-like" evidence="5">
    <location>
        <begin position="288"/>
        <end position="450"/>
    </location>
</feature>
<evidence type="ECO:0000256" key="4">
    <source>
        <dbReference type="SAM" id="MobiDB-lite"/>
    </source>
</evidence>
<dbReference type="PANTHER" id="PTHR43398:SF1">
    <property type="entry name" value="DOLICHOL-PHOSPHATE MANNOSYLTRANSFERASE SUBUNIT 1"/>
    <property type="match status" value="1"/>
</dbReference>
<dbReference type="SUPFAM" id="SSF53448">
    <property type="entry name" value="Nucleotide-diphospho-sugar transferases"/>
    <property type="match status" value="1"/>
</dbReference>
<organism evidence="6 7">
    <name type="scientific">Helicobacter canis</name>
    <dbReference type="NCBI Taxonomy" id="29419"/>
    <lineage>
        <taxon>Bacteria</taxon>
        <taxon>Pseudomonadati</taxon>
        <taxon>Campylobacterota</taxon>
        <taxon>Epsilonproteobacteria</taxon>
        <taxon>Campylobacterales</taxon>
        <taxon>Helicobacteraceae</taxon>
        <taxon>Helicobacter</taxon>
    </lineage>
</organism>
<feature type="compositionally biased region" description="Polar residues" evidence="4">
    <location>
        <begin position="230"/>
        <end position="244"/>
    </location>
</feature>
<feature type="region of interest" description="Disordered" evidence="4">
    <location>
        <begin position="230"/>
        <end position="279"/>
    </location>
</feature>
<dbReference type="AlphaFoldDB" id="A0A377J6U4"/>
<evidence type="ECO:0000313" key="6">
    <source>
        <dbReference type="EMBL" id="STO98039.1"/>
    </source>
</evidence>
<dbReference type="Proteomes" id="UP000254841">
    <property type="component" value="Unassembled WGS sequence"/>
</dbReference>
<evidence type="ECO:0000313" key="7">
    <source>
        <dbReference type="Proteomes" id="UP000254841"/>
    </source>
</evidence>
<dbReference type="RefSeq" id="WP_220176691.1">
    <property type="nucleotide sequence ID" value="NZ_UGHV01000001.1"/>
</dbReference>
<proteinExistence type="inferred from homology"/>
<dbReference type="PANTHER" id="PTHR43398">
    <property type="entry name" value="DOLICHOL-PHOSPHATE MANNOSYLTRANSFERASE SUBUNIT 1"/>
    <property type="match status" value="1"/>
</dbReference>
<keyword evidence="2 6" id="KW-0328">Glycosyltransferase</keyword>
<evidence type="ECO:0000256" key="2">
    <source>
        <dbReference type="ARBA" id="ARBA00022676"/>
    </source>
</evidence>
<dbReference type="CDD" id="cd06442">
    <property type="entry name" value="DPM1_like"/>
    <property type="match status" value="1"/>
</dbReference>
<evidence type="ECO:0000259" key="5">
    <source>
        <dbReference type="Pfam" id="PF00535"/>
    </source>
</evidence>
<feature type="compositionally biased region" description="Polar residues" evidence="4">
    <location>
        <begin position="35"/>
        <end position="69"/>
    </location>
</feature>
<gene>
    <name evidence="6" type="ORF">NCTC12410_01888</name>
</gene>
<protein>
    <submittedName>
        <fullName evidence="6">Putative glycosyltransferase</fullName>
        <ecNumber evidence="6">2.4.1.-</ecNumber>
    </submittedName>
</protein>
<dbReference type="InterPro" id="IPR001173">
    <property type="entry name" value="Glyco_trans_2-like"/>
</dbReference>
<dbReference type="GO" id="GO:0016020">
    <property type="term" value="C:membrane"/>
    <property type="evidence" value="ECO:0007669"/>
    <property type="project" value="GOC"/>
</dbReference>
<reference evidence="6 7" key="1">
    <citation type="submission" date="2018-06" db="EMBL/GenBank/DDBJ databases">
        <authorList>
            <consortium name="Pathogen Informatics"/>
            <person name="Doyle S."/>
        </authorList>
    </citation>
    <scope>NUCLEOTIDE SEQUENCE [LARGE SCALE GENOMIC DNA]</scope>
    <source>
        <strain evidence="6 7">NCTC12410</strain>
    </source>
</reference>